<name>A0A7I9VFW2_9BACT</name>
<organism evidence="4 5">
    <name type="scientific">Anaeromyxobacter diazotrophicus</name>
    <dbReference type="NCBI Taxonomy" id="2590199"/>
    <lineage>
        <taxon>Bacteria</taxon>
        <taxon>Pseudomonadati</taxon>
        <taxon>Myxococcota</taxon>
        <taxon>Myxococcia</taxon>
        <taxon>Myxococcales</taxon>
        <taxon>Cystobacterineae</taxon>
        <taxon>Anaeromyxobacteraceae</taxon>
        <taxon>Anaeromyxobacter</taxon>
    </lineage>
</organism>
<dbReference type="AlphaFoldDB" id="A0A7I9VFW2"/>
<dbReference type="InterPro" id="IPR024370">
    <property type="entry name" value="PBP_domain"/>
</dbReference>
<dbReference type="Proteomes" id="UP000503640">
    <property type="component" value="Unassembled WGS sequence"/>
</dbReference>
<keyword evidence="1 2" id="KW-0732">Signal</keyword>
<sequence length="266" mass="27590">MNGTVGKMATAAALALALAATARAEELTYDGATTIGGRIVKEAAPAFQAKTGVKFADIRMNGAGKGLKAVLAGEVAVAGVSRSLSNEELKQRPYFQIIGYDALGVFVHEKNPVKALSKAQLKAIFGGKVHNWKEVGGPDLPIVACSEGLQSGRATVETFKTTVLDGGAYGPVKELDDAADCVKLVASTPGAVAPATMAYASAGVRALPLDGVKPTPEEIRAGSYLLSRPLLLVAKARPTGGLKQFFDYMLSAEGQQVVKKSFVAAR</sequence>
<dbReference type="Pfam" id="PF12849">
    <property type="entry name" value="PBP_like_2"/>
    <property type="match status" value="1"/>
</dbReference>
<dbReference type="InterPro" id="IPR050811">
    <property type="entry name" value="Phosphate_ABC_transporter"/>
</dbReference>
<evidence type="ECO:0000259" key="3">
    <source>
        <dbReference type="Pfam" id="PF12849"/>
    </source>
</evidence>
<dbReference type="PANTHER" id="PTHR30570">
    <property type="entry name" value="PERIPLASMIC PHOSPHATE BINDING COMPONENT OF PHOSPHATE ABC TRANSPORTER"/>
    <property type="match status" value="1"/>
</dbReference>
<comment type="caution">
    <text evidence="4">The sequence shown here is derived from an EMBL/GenBank/DDBJ whole genome shotgun (WGS) entry which is preliminary data.</text>
</comment>
<dbReference type="Gene3D" id="3.40.190.10">
    <property type="entry name" value="Periplasmic binding protein-like II"/>
    <property type="match status" value="2"/>
</dbReference>
<dbReference type="EMBL" id="BJTG01000001">
    <property type="protein sequence ID" value="GEJ55263.1"/>
    <property type="molecule type" value="Genomic_DNA"/>
</dbReference>
<gene>
    <name evidence="4" type="ORF">AMYX_00040</name>
</gene>
<evidence type="ECO:0000313" key="4">
    <source>
        <dbReference type="EMBL" id="GEJ55263.1"/>
    </source>
</evidence>
<feature type="chain" id="PRO_5029837785" evidence="2">
    <location>
        <begin position="25"/>
        <end position="266"/>
    </location>
</feature>
<dbReference type="PANTHER" id="PTHR30570:SF1">
    <property type="entry name" value="PHOSPHATE-BINDING PROTEIN PSTS"/>
    <property type="match status" value="1"/>
</dbReference>
<keyword evidence="5" id="KW-1185">Reference proteome</keyword>
<dbReference type="SUPFAM" id="SSF53850">
    <property type="entry name" value="Periplasmic binding protein-like II"/>
    <property type="match status" value="1"/>
</dbReference>
<reference evidence="5" key="1">
    <citation type="journal article" date="2020" name="Appl. Environ. Microbiol.">
        <title>Diazotrophic Anaeromyxobacter Isolates from Soils.</title>
        <authorList>
            <person name="Masuda Y."/>
            <person name="Yamanaka H."/>
            <person name="Xu Z.X."/>
            <person name="Shiratori Y."/>
            <person name="Aono T."/>
            <person name="Amachi S."/>
            <person name="Senoo K."/>
            <person name="Itoh H."/>
        </authorList>
    </citation>
    <scope>NUCLEOTIDE SEQUENCE [LARGE SCALE GENOMIC DNA]</scope>
    <source>
        <strain evidence="5">R267</strain>
    </source>
</reference>
<evidence type="ECO:0000256" key="2">
    <source>
        <dbReference type="SAM" id="SignalP"/>
    </source>
</evidence>
<feature type="signal peptide" evidence="2">
    <location>
        <begin position="1"/>
        <end position="24"/>
    </location>
</feature>
<protein>
    <submittedName>
        <fullName evidence="4">Phosphate ABC transporter substrate-binding protein</fullName>
    </submittedName>
</protein>
<feature type="domain" description="PBP" evidence="3">
    <location>
        <begin position="22"/>
        <end position="253"/>
    </location>
</feature>
<evidence type="ECO:0000256" key="1">
    <source>
        <dbReference type="ARBA" id="ARBA00022729"/>
    </source>
</evidence>
<proteinExistence type="predicted"/>
<dbReference type="CDD" id="cd13653">
    <property type="entry name" value="PBP2_phosphate_like_1"/>
    <property type="match status" value="1"/>
</dbReference>
<dbReference type="RefSeq" id="WP_176062079.1">
    <property type="nucleotide sequence ID" value="NZ_BJTG01000001.1"/>
</dbReference>
<accession>A0A7I9VFW2</accession>
<evidence type="ECO:0000313" key="5">
    <source>
        <dbReference type="Proteomes" id="UP000503640"/>
    </source>
</evidence>